<dbReference type="AlphaFoldDB" id="A0A658R1L1"/>
<dbReference type="EMBL" id="FCNV02000009">
    <property type="protein sequence ID" value="SAL38883.1"/>
    <property type="molecule type" value="Genomic_DNA"/>
</dbReference>
<dbReference type="RefSeq" id="WP_342065950.1">
    <property type="nucleotide sequence ID" value="NZ_FCNV02000009.1"/>
</dbReference>
<evidence type="ECO:0000313" key="1">
    <source>
        <dbReference type="EMBL" id="SAL38883.1"/>
    </source>
</evidence>
<dbReference type="InterPro" id="IPR021234">
    <property type="entry name" value="DUF2827"/>
</dbReference>
<comment type="caution">
    <text evidence="1">The sequence shown here is derived from an EMBL/GenBank/DDBJ whole genome shotgun (WGS) entry which is preliminary data.</text>
</comment>
<reference evidence="1 2" key="1">
    <citation type="submission" date="2016-01" db="EMBL/GenBank/DDBJ databases">
        <authorList>
            <person name="Peeters C."/>
        </authorList>
    </citation>
    <scope>NUCLEOTIDE SEQUENCE [LARGE SCALE GENOMIC DNA]</scope>
    <source>
        <strain evidence="1">LMG 29315</strain>
    </source>
</reference>
<gene>
    <name evidence="1" type="ORF">AWB72_03988</name>
</gene>
<name>A0A658R1L1_9BURK</name>
<organism evidence="1 2">
    <name type="scientific">Caballeronia concitans</name>
    <dbReference type="NCBI Taxonomy" id="1777133"/>
    <lineage>
        <taxon>Bacteria</taxon>
        <taxon>Pseudomonadati</taxon>
        <taxon>Pseudomonadota</taxon>
        <taxon>Betaproteobacteria</taxon>
        <taxon>Burkholderiales</taxon>
        <taxon>Burkholderiaceae</taxon>
        <taxon>Caballeronia</taxon>
    </lineage>
</organism>
<dbReference type="Pfam" id="PF10933">
    <property type="entry name" value="DUF2827"/>
    <property type="match status" value="1"/>
</dbReference>
<accession>A0A658R1L1</accession>
<sequence>MTIRIGISIVTHEGQNIWQNGLGQNVIFFAEALQKLPFVESISLIDVGDQHVLPPQVDMNAKGLRIMRTKDAADAVDVVFEMGGALDTQWLDLMRARGKKVVYYCCGQPYVGLIEAPIFEKPVHVMRPDRYDEIWLMPKDRLSVPLMRSLHRCDVHLIPFIWHPQFLEQRIAEVNEHGLQYGYQPRSDASMAPEQKPQGFRVAIFEPNISVVKTSSIPMLICEEAYRADQCSVSAMHALNTLHMKDHPTLNHLANSLDIVKAGKAIFHGRNDIAGFMAQFSDAVVSHQWGNDQNYLYLDVLYGGYPLIHNSPWMRDAGYYYPGFDAQEGGRQLLVAAREHDSSLADYRARAQRVIDAVNPFNQANLDAFADRLLNLFKHNEAKLRV</sequence>
<keyword evidence="2" id="KW-1185">Reference proteome</keyword>
<dbReference type="Proteomes" id="UP000198263">
    <property type="component" value="Unassembled WGS sequence"/>
</dbReference>
<evidence type="ECO:0008006" key="3">
    <source>
        <dbReference type="Google" id="ProtNLM"/>
    </source>
</evidence>
<proteinExistence type="predicted"/>
<evidence type="ECO:0000313" key="2">
    <source>
        <dbReference type="Proteomes" id="UP000198263"/>
    </source>
</evidence>
<protein>
    <recommendedName>
        <fullName evidence="3">DUF2827 domain-containing protein</fullName>
    </recommendedName>
</protein>